<feature type="compositionally biased region" description="Basic and acidic residues" evidence="1">
    <location>
        <begin position="58"/>
        <end position="67"/>
    </location>
</feature>
<dbReference type="AlphaFoldDB" id="A0A848FCP0"/>
<evidence type="ECO:0008006" key="5">
    <source>
        <dbReference type="Google" id="ProtNLM"/>
    </source>
</evidence>
<keyword evidence="2" id="KW-0732">Signal</keyword>
<dbReference type="RefSeq" id="WP_169161967.1">
    <property type="nucleotide sequence ID" value="NZ_JABBFW010000014.1"/>
</dbReference>
<feature type="chain" id="PRO_5032528715" description="DUF4148 domain-containing protein" evidence="2">
    <location>
        <begin position="25"/>
        <end position="109"/>
    </location>
</feature>
<evidence type="ECO:0000256" key="1">
    <source>
        <dbReference type="SAM" id="MobiDB-lite"/>
    </source>
</evidence>
<sequence>MKSRQYQIVTLVAAALLAPAISMANTEWHQENSDRGFSYHPEHAQRTLGRAQVQSDARSAEPGRIIREGAPLDTFPAATSTRTREQVRSEQLSLSADEKQRLQQLTRGN</sequence>
<organism evidence="3 4">
    <name type="scientific">Azohydromonas caseinilytica</name>
    <dbReference type="NCBI Taxonomy" id="2728836"/>
    <lineage>
        <taxon>Bacteria</taxon>
        <taxon>Pseudomonadati</taxon>
        <taxon>Pseudomonadota</taxon>
        <taxon>Betaproteobacteria</taxon>
        <taxon>Burkholderiales</taxon>
        <taxon>Sphaerotilaceae</taxon>
        <taxon>Azohydromonas</taxon>
    </lineage>
</organism>
<gene>
    <name evidence="3" type="ORF">HHL10_19010</name>
</gene>
<accession>A0A848FCP0</accession>
<reference evidence="3 4" key="1">
    <citation type="submission" date="2020-04" db="EMBL/GenBank/DDBJ databases">
        <title>Azohydromonas sp. isolated from soil.</title>
        <authorList>
            <person name="Dahal R.H."/>
        </authorList>
    </citation>
    <scope>NUCLEOTIDE SEQUENCE [LARGE SCALE GENOMIC DNA]</scope>
    <source>
        <strain evidence="3 4">G-1-1-14</strain>
    </source>
</reference>
<evidence type="ECO:0000256" key="2">
    <source>
        <dbReference type="SAM" id="SignalP"/>
    </source>
</evidence>
<dbReference type="Proteomes" id="UP000574067">
    <property type="component" value="Unassembled WGS sequence"/>
</dbReference>
<name>A0A848FCP0_9BURK</name>
<evidence type="ECO:0000313" key="3">
    <source>
        <dbReference type="EMBL" id="NML17072.1"/>
    </source>
</evidence>
<feature type="region of interest" description="Disordered" evidence="1">
    <location>
        <begin position="30"/>
        <end position="109"/>
    </location>
</feature>
<evidence type="ECO:0000313" key="4">
    <source>
        <dbReference type="Proteomes" id="UP000574067"/>
    </source>
</evidence>
<keyword evidence="4" id="KW-1185">Reference proteome</keyword>
<comment type="caution">
    <text evidence="3">The sequence shown here is derived from an EMBL/GenBank/DDBJ whole genome shotgun (WGS) entry which is preliminary data.</text>
</comment>
<feature type="signal peptide" evidence="2">
    <location>
        <begin position="1"/>
        <end position="24"/>
    </location>
</feature>
<proteinExistence type="predicted"/>
<protein>
    <recommendedName>
        <fullName evidence="5">DUF4148 domain-containing protein</fullName>
    </recommendedName>
</protein>
<dbReference type="EMBL" id="JABBFW010000014">
    <property type="protein sequence ID" value="NML17072.1"/>
    <property type="molecule type" value="Genomic_DNA"/>
</dbReference>